<feature type="domain" description="RNA polymerase sigma factor 70 region 4 type 2" evidence="8">
    <location>
        <begin position="163"/>
        <end position="211"/>
    </location>
</feature>
<dbReference type="InterPro" id="IPR013324">
    <property type="entry name" value="RNA_pol_sigma_r3/r4-like"/>
</dbReference>
<reference evidence="9" key="1">
    <citation type="submission" date="2022-10" db="EMBL/GenBank/DDBJ databases">
        <title>The complete genomes of actinobacterial strains from the NBC collection.</title>
        <authorList>
            <person name="Joergensen T.S."/>
            <person name="Alvarez Arevalo M."/>
            <person name="Sterndorff E.B."/>
            <person name="Faurdal D."/>
            <person name="Vuksanovic O."/>
            <person name="Mourched A.-S."/>
            <person name="Charusanti P."/>
            <person name="Shaw S."/>
            <person name="Blin K."/>
            <person name="Weber T."/>
        </authorList>
    </citation>
    <scope>NUCLEOTIDE SEQUENCE</scope>
    <source>
        <strain evidence="9">NBC_01482</strain>
    </source>
</reference>
<evidence type="ECO:0000313" key="10">
    <source>
        <dbReference type="Proteomes" id="UP001432062"/>
    </source>
</evidence>
<dbReference type="Pfam" id="PF08281">
    <property type="entry name" value="Sigma70_r4_2"/>
    <property type="match status" value="1"/>
</dbReference>
<dbReference type="InterPro" id="IPR052704">
    <property type="entry name" value="ECF_Sigma-70_Domain"/>
</dbReference>
<name>A0ABZ1Z621_9NOCA</name>
<keyword evidence="3" id="KW-0805">Transcription regulation</keyword>
<keyword evidence="10" id="KW-1185">Reference proteome</keyword>
<feature type="domain" description="RNA polymerase sigma-70 region 2" evidence="7">
    <location>
        <begin position="64"/>
        <end position="127"/>
    </location>
</feature>
<dbReference type="Gene3D" id="1.10.1740.10">
    <property type="match status" value="1"/>
</dbReference>
<keyword evidence="4" id="KW-0731">Sigma factor</keyword>
<evidence type="ECO:0000256" key="5">
    <source>
        <dbReference type="ARBA" id="ARBA00023125"/>
    </source>
</evidence>
<dbReference type="InterPro" id="IPR013249">
    <property type="entry name" value="RNA_pol_sigma70_r4_t2"/>
</dbReference>
<dbReference type="Proteomes" id="UP001432062">
    <property type="component" value="Chromosome"/>
</dbReference>
<keyword evidence="5" id="KW-0238">DNA-binding</keyword>
<dbReference type="InterPro" id="IPR007627">
    <property type="entry name" value="RNA_pol_sigma70_r2"/>
</dbReference>
<dbReference type="InterPro" id="IPR013325">
    <property type="entry name" value="RNA_pol_sigma_r2"/>
</dbReference>
<evidence type="ECO:0000256" key="1">
    <source>
        <dbReference type="ARBA" id="ARBA00010641"/>
    </source>
</evidence>
<evidence type="ECO:0000256" key="4">
    <source>
        <dbReference type="ARBA" id="ARBA00023082"/>
    </source>
</evidence>
<dbReference type="EMBL" id="CP109441">
    <property type="protein sequence ID" value="WUV49414.1"/>
    <property type="molecule type" value="Genomic_DNA"/>
</dbReference>
<gene>
    <name evidence="9" type="ORF">OG563_15100</name>
</gene>
<dbReference type="NCBIfam" id="NF007214">
    <property type="entry name" value="PRK09636.1"/>
    <property type="match status" value="1"/>
</dbReference>
<dbReference type="Gene3D" id="3.10.450.50">
    <property type="match status" value="1"/>
</dbReference>
<dbReference type="SUPFAM" id="SSF88659">
    <property type="entry name" value="Sigma3 and sigma4 domains of RNA polymerase sigma factors"/>
    <property type="match status" value="1"/>
</dbReference>
<protein>
    <submittedName>
        <fullName evidence="9">RNA polymerase sigma-70 factor</fullName>
    </submittedName>
</protein>
<dbReference type="SUPFAM" id="SSF54427">
    <property type="entry name" value="NTF2-like"/>
    <property type="match status" value="1"/>
</dbReference>
<evidence type="ECO:0000313" key="9">
    <source>
        <dbReference type="EMBL" id="WUV49414.1"/>
    </source>
</evidence>
<organism evidence="9 10">
    <name type="scientific">Nocardia vinacea</name>
    <dbReference type="NCBI Taxonomy" id="96468"/>
    <lineage>
        <taxon>Bacteria</taxon>
        <taxon>Bacillati</taxon>
        <taxon>Actinomycetota</taxon>
        <taxon>Actinomycetes</taxon>
        <taxon>Mycobacteriales</taxon>
        <taxon>Nocardiaceae</taxon>
        <taxon>Nocardia</taxon>
    </lineage>
</organism>
<evidence type="ECO:0000259" key="8">
    <source>
        <dbReference type="Pfam" id="PF08281"/>
    </source>
</evidence>
<evidence type="ECO:0000256" key="3">
    <source>
        <dbReference type="ARBA" id="ARBA00023015"/>
    </source>
</evidence>
<dbReference type="InterPro" id="IPR014303">
    <property type="entry name" value="RNA_pol_sigma-70_ECF"/>
</dbReference>
<dbReference type="NCBIfam" id="TIGR02957">
    <property type="entry name" value="SigX4"/>
    <property type="match status" value="1"/>
</dbReference>
<keyword evidence="6" id="KW-0804">Transcription</keyword>
<dbReference type="PANTHER" id="PTHR30173">
    <property type="entry name" value="SIGMA 19 FACTOR"/>
    <property type="match status" value="1"/>
</dbReference>
<comment type="subunit">
    <text evidence="2">Interacts transiently with the RNA polymerase catalytic core formed by RpoA, RpoB, RpoC and RpoZ (2 alpha, 1 beta, 1 beta' and 1 omega subunit) to form the RNA polymerase holoenzyme that can initiate transcription.</text>
</comment>
<evidence type="ECO:0000256" key="2">
    <source>
        <dbReference type="ARBA" id="ARBA00011344"/>
    </source>
</evidence>
<sequence>MSSVAALGGLGFWGFDLGRVFGGGRTIGSASELSKAGWIPTGTVIFGGRARKKVAVEPDGLREFQAHRPRLFALAYRMLGYATEAEDAVQETYLRWDGTDRTTIRSAEAWLTTAVVNLCRTWLVSARARRETYVGPWLPEPVPTARGELGPLETVEERELVSLALLTALERLSPIERAVFVLREAFGYAHREIADMLAVSEANSQQIFRRAGIRVREGRPRFDVPADQARELIERFLKAARIGDIEALERMLAADVVSTADGGGQVTAARRPIVGAPAVARYVAGLFRWEVPGMVMALEEINGALAVVVRLAGEPALVVGVDTLDDAVTALRLIVNPEKLTYIGRA</sequence>
<dbReference type="NCBIfam" id="TIGR02937">
    <property type="entry name" value="sigma70-ECF"/>
    <property type="match status" value="1"/>
</dbReference>
<comment type="similarity">
    <text evidence="1">Belongs to the sigma-70 factor family. ECF subfamily.</text>
</comment>
<dbReference type="RefSeq" id="WP_329413949.1">
    <property type="nucleotide sequence ID" value="NZ_CP109441.1"/>
</dbReference>
<evidence type="ECO:0000256" key="6">
    <source>
        <dbReference type="ARBA" id="ARBA00023163"/>
    </source>
</evidence>
<dbReference type="InterPro" id="IPR032710">
    <property type="entry name" value="NTF2-like_dom_sf"/>
</dbReference>
<dbReference type="PANTHER" id="PTHR30173:SF36">
    <property type="entry name" value="ECF RNA POLYMERASE SIGMA FACTOR SIGJ"/>
    <property type="match status" value="1"/>
</dbReference>
<dbReference type="Pfam" id="PF04542">
    <property type="entry name" value="Sigma70_r2"/>
    <property type="match status" value="1"/>
</dbReference>
<evidence type="ECO:0000259" key="7">
    <source>
        <dbReference type="Pfam" id="PF04542"/>
    </source>
</evidence>
<accession>A0ABZ1Z621</accession>
<dbReference type="SUPFAM" id="SSF88946">
    <property type="entry name" value="Sigma2 domain of RNA polymerase sigma factors"/>
    <property type="match status" value="1"/>
</dbReference>
<dbReference type="InterPro" id="IPR014284">
    <property type="entry name" value="RNA_pol_sigma-70_dom"/>
</dbReference>
<dbReference type="Gene3D" id="1.10.10.10">
    <property type="entry name" value="Winged helix-like DNA-binding domain superfamily/Winged helix DNA-binding domain"/>
    <property type="match status" value="1"/>
</dbReference>
<proteinExistence type="inferred from homology"/>
<dbReference type="InterPro" id="IPR036388">
    <property type="entry name" value="WH-like_DNA-bd_sf"/>
</dbReference>